<feature type="compositionally biased region" description="Polar residues" evidence="1">
    <location>
        <begin position="29"/>
        <end position="56"/>
    </location>
</feature>
<dbReference type="OrthoDB" id="5386595at2759"/>
<feature type="compositionally biased region" description="Basic residues" evidence="1">
    <location>
        <begin position="554"/>
        <end position="564"/>
    </location>
</feature>
<comment type="caution">
    <text evidence="3">The sequence shown here is derived from an EMBL/GenBank/DDBJ whole genome shotgun (WGS) entry which is preliminary data.</text>
</comment>
<protein>
    <recommendedName>
        <fullName evidence="2">HNH nuclease domain-containing protein</fullName>
    </recommendedName>
</protein>
<dbReference type="AlphaFoldDB" id="A0A0F2LYL1"/>
<name>A0A0F2LYL1_SPOSC</name>
<gene>
    <name evidence="3" type="ORF">SPSK_00754</name>
</gene>
<proteinExistence type="predicted"/>
<reference evidence="3 4" key="1">
    <citation type="journal article" date="2014" name="BMC Genomics">
        <title>Comparative genomics of the major fungal agents of human and animal Sporotrichosis: Sporothrix schenckii and Sporothrix brasiliensis.</title>
        <authorList>
            <person name="Teixeira M.M."/>
            <person name="de Almeida L.G."/>
            <person name="Kubitschek-Barreira P."/>
            <person name="Alves F.L."/>
            <person name="Kioshima E.S."/>
            <person name="Abadio A.K."/>
            <person name="Fernandes L."/>
            <person name="Derengowski L.S."/>
            <person name="Ferreira K.S."/>
            <person name="Souza R.C."/>
            <person name="Ruiz J.C."/>
            <person name="de Andrade N.C."/>
            <person name="Paes H.C."/>
            <person name="Nicola A.M."/>
            <person name="Albuquerque P."/>
            <person name="Gerber A.L."/>
            <person name="Martins V.P."/>
            <person name="Peconick L.D."/>
            <person name="Neto A.V."/>
            <person name="Chaucanez C.B."/>
            <person name="Silva P.A."/>
            <person name="Cunha O.L."/>
            <person name="de Oliveira F.F."/>
            <person name="dos Santos T.C."/>
            <person name="Barros A.L."/>
            <person name="Soares M.A."/>
            <person name="de Oliveira L.M."/>
            <person name="Marini M.M."/>
            <person name="Villalobos-Duno H."/>
            <person name="Cunha M.M."/>
            <person name="de Hoog S."/>
            <person name="da Silveira J.F."/>
            <person name="Henrissat B."/>
            <person name="Nino-Vega G.A."/>
            <person name="Cisalpino P.S."/>
            <person name="Mora-Montes H.M."/>
            <person name="Almeida S.R."/>
            <person name="Stajich J.E."/>
            <person name="Lopes-Bezerra L.M."/>
            <person name="Vasconcelos A.T."/>
            <person name="Felipe M.S."/>
        </authorList>
    </citation>
    <scope>NUCLEOTIDE SEQUENCE [LARGE SCALE GENOMIC DNA]</scope>
    <source>
        <strain evidence="3 4">1099-18</strain>
    </source>
</reference>
<accession>A0A0F2LYL1</accession>
<dbReference type="EMBL" id="AXCR01000011">
    <property type="protein sequence ID" value="KJR81580.1"/>
    <property type="molecule type" value="Genomic_DNA"/>
</dbReference>
<dbReference type="InterPro" id="IPR003615">
    <property type="entry name" value="HNH_nuc"/>
</dbReference>
<feature type="compositionally biased region" description="Low complexity" evidence="1">
    <location>
        <begin position="85"/>
        <end position="95"/>
    </location>
</feature>
<feature type="region of interest" description="Disordered" evidence="1">
    <location>
        <begin position="1"/>
        <end position="98"/>
    </location>
</feature>
<dbReference type="VEuPathDB" id="FungiDB:SPSK_00754"/>
<evidence type="ECO:0000313" key="4">
    <source>
        <dbReference type="Proteomes" id="UP000033710"/>
    </source>
</evidence>
<feature type="region of interest" description="Disordered" evidence="1">
    <location>
        <begin position="515"/>
        <end position="576"/>
    </location>
</feature>
<feature type="domain" description="HNH nuclease" evidence="2">
    <location>
        <begin position="307"/>
        <end position="363"/>
    </location>
</feature>
<evidence type="ECO:0000313" key="3">
    <source>
        <dbReference type="EMBL" id="KJR81580.1"/>
    </source>
</evidence>
<dbReference type="Pfam" id="PF13391">
    <property type="entry name" value="HNH_2"/>
    <property type="match status" value="1"/>
</dbReference>
<feature type="compositionally biased region" description="Acidic residues" evidence="1">
    <location>
        <begin position="518"/>
        <end position="545"/>
    </location>
</feature>
<dbReference type="GeneID" id="27662979"/>
<evidence type="ECO:0000256" key="1">
    <source>
        <dbReference type="SAM" id="MobiDB-lite"/>
    </source>
</evidence>
<dbReference type="RefSeq" id="XP_016584256.1">
    <property type="nucleotide sequence ID" value="XM_016727702.1"/>
</dbReference>
<dbReference type="KEGG" id="ssck:SPSK_00754"/>
<evidence type="ECO:0000259" key="2">
    <source>
        <dbReference type="Pfam" id="PF13391"/>
    </source>
</evidence>
<feature type="compositionally biased region" description="Basic residues" evidence="1">
    <location>
        <begin position="1"/>
        <end position="18"/>
    </location>
</feature>
<organism evidence="3 4">
    <name type="scientific">Sporothrix schenckii 1099-18</name>
    <dbReference type="NCBI Taxonomy" id="1397361"/>
    <lineage>
        <taxon>Eukaryota</taxon>
        <taxon>Fungi</taxon>
        <taxon>Dikarya</taxon>
        <taxon>Ascomycota</taxon>
        <taxon>Pezizomycotina</taxon>
        <taxon>Sordariomycetes</taxon>
        <taxon>Sordariomycetidae</taxon>
        <taxon>Ophiostomatales</taxon>
        <taxon>Ophiostomataceae</taxon>
        <taxon>Sporothrix</taxon>
    </lineage>
</organism>
<reference evidence="3 4" key="2">
    <citation type="journal article" date="2015" name="Eukaryot. Cell">
        <title>Asexual propagation of a virulent clone complex in a human and feline outbreak of sporotrichosis.</title>
        <authorList>
            <person name="Teixeira Mde M."/>
            <person name="Rodrigues A.M."/>
            <person name="Tsui C.K."/>
            <person name="de Almeida L.G."/>
            <person name="Van Diepeningen A.D."/>
            <person name="van den Ende B.G."/>
            <person name="Fernandes G.F."/>
            <person name="Kano R."/>
            <person name="Hamelin R.C."/>
            <person name="Lopes-Bezerra L.M."/>
            <person name="Vasconcelos A.T."/>
            <person name="de Hoog S."/>
            <person name="de Camargo Z.P."/>
            <person name="Felipe M.S."/>
        </authorList>
    </citation>
    <scope>NUCLEOTIDE SEQUENCE [LARGE SCALE GENOMIC DNA]</scope>
    <source>
        <strain evidence="3 4">1099-18</strain>
    </source>
</reference>
<dbReference type="Proteomes" id="UP000033710">
    <property type="component" value="Unassembled WGS sequence"/>
</dbReference>
<sequence>MAGKAKKKAANAKKKAAKASKTYVVPSYSGATTTHNASSVDLDYNSSIRTTSSQDAPASPVEKNEPQLPSDPNVDNVQSKASPEATDTTTRATTRQSRFTLRLAGPVTPVKGMMQIPALTPTLRQAMSAEDVAEHEAIQKTPLCSQTPNEKAEKDGNVAKIIRAFRNMEEDERVLADRYADMTNKIVSLKENWEEGGINLPTARYKAEMAPYLAKQKAMAISLSVLRSKSTALVSGWATDIVSEGIKRDMAEDWVMIDAVLRCYPELEGARKTVRASRAEMQRNQFRKKLVGSYGGDALYDGKLVYCPIAHTHMPDVVAAHIVNASVGPKTAEALFGERQDHIWNPRNGLLVCKGYEELLDKAKAIILPASDDPEETEFVLHLLTRNLGERNAIFWTYEDLHRRPLKFLNGFRPARKYLYFKAIVSLLRRQRAEIDECWANLDNLPPVAKSYWGSPGKYLRNSILYVFAREYGILTAADAKLFWGVDAADVMAGLSIDDKKTAQALATQATAAVLAREDEEKESNDDDNDDDDADDDYDNIDSDSDTDRDVGKRQGKAKTKGKGKNTADNDDPFLA</sequence>